<keyword evidence="3" id="KW-0812">Transmembrane</keyword>
<keyword evidence="3" id="KW-1133">Transmembrane helix</keyword>
<dbReference type="Pfam" id="PF20155">
    <property type="entry name" value="TMP_3"/>
    <property type="match status" value="1"/>
</dbReference>
<evidence type="ECO:0000256" key="1">
    <source>
        <dbReference type="SAM" id="Coils"/>
    </source>
</evidence>
<feature type="coiled-coil region" evidence="1">
    <location>
        <begin position="537"/>
        <end position="564"/>
    </location>
</feature>
<proteinExistence type="predicted"/>
<keyword evidence="3" id="KW-0472">Membrane</keyword>
<evidence type="ECO:0000313" key="6">
    <source>
        <dbReference type="EMBL" id="UXE40682.1"/>
    </source>
</evidence>
<gene>
    <name evidence="6" type="ORF">N2J37_13500</name>
</gene>
<keyword evidence="1" id="KW-0175">Coiled coil</keyword>
<reference evidence="6" key="1">
    <citation type="submission" date="2022-09" db="EMBL/GenBank/DDBJ databases">
        <title>Multidrug resistance Raoultella ornithinolytica Strain MQB_Silv_108.</title>
        <authorList>
            <person name="Quintela-Baluja M."/>
        </authorList>
    </citation>
    <scope>NUCLEOTIDE SEQUENCE</scope>
    <source>
        <strain evidence="6">MQB_Silv_108</strain>
    </source>
</reference>
<feature type="domain" description="Tail length tape measure" evidence="4">
    <location>
        <begin position="424"/>
        <end position="683"/>
    </location>
</feature>
<evidence type="ECO:0000256" key="2">
    <source>
        <dbReference type="SAM" id="MobiDB-lite"/>
    </source>
</evidence>
<dbReference type="Proteomes" id="UP001064206">
    <property type="component" value="Chromosome"/>
</dbReference>
<dbReference type="AlphaFoldDB" id="A0A9Q9JG32"/>
<feature type="compositionally biased region" description="Low complexity" evidence="2">
    <location>
        <begin position="1106"/>
        <end position="1124"/>
    </location>
</feature>
<evidence type="ECO:0000259" key="5">
    <source>
        <dbReference type="Pfam" id="PF20155"/>
    </source>
</evidence>
<dbReference type="InterPro" id="IPR013491">
    <property type="entry name" value="Tape_meas_N"/>
</dbReference>
<feature type="transmembrane region" description="Helical" evidence="3">
    <location>
        <begin position="1010"/>
        <end position="1040"/>
    </location>
</feature>
<organism evidence="6 7">
    <name type="scientific">Raoultella ornithinolytica</name>
    <name type="common">Klebsiella ornithinolytica</name>
    <dbReference type="NCBI Taxonomy" id="54291"/>
    <lineage>
        <taxon>Bacteria</taxon>
        <taxon>Pseudomonadati</taxon>
        <taxon>Pseudomonadota</taxon>
        <taxon>Gammaproteobacteria</taxon>
        <taxon>Enterobacterales</taxon>
        <taxon>Enterobacteriaceae</taxon>
        <taxon>Klebsiella/Raoultella group</taxon>
        <taxon>Raoultella</taxon>
    </lineage>
</organism>
<feature type="region of interest" description="Disordered" evidence="2">
    <location>
        <begin position="682"/>
        <end position="718"/>
    </location>
</feature>
<sequence length="1189" mass="124672">MAGTFDAGSVIYEVDMDTSRLLAARREVDAALNGLSGNMGRLEASVNRTERSIGSMERTMSSLSGVAKGLLAALSVQQVASYADAWTELNNKVANSVRTGETQADVMQRIFDVSQATQSSLNGTATLYARLERGTRTYNTSAEDLTRLTTIINQGFAVSGATAQEAENAIIQLSQGIASGVLRGEEFNSVSEQGSRLMVALADSMGVSIGQLRAMAAQGQLTTDVVVKGLLSQGDAIGKEFANTTVSIAKGLQVAGNNVTKFFGENSTVKSFAAGFRDSVITISENLETLGTALIGAAAIMGGRFAGALAMATAAQASRVKATIQGIVATRQSAQQEAAAASVTARKAVADKDAALSALNLATAEYNVAKGSAAEAFALENVIRLRGIYVATSAEAALANNALAASQAKVTATGITFANTMKVVNTATAPLGGPIGVIAIVAAGWYLYSQRQAEARKEAIAFADTVPEVIKRLKDMNLAQAEGVRADTVTSIEAQKEAISDLKDTISGLQSDYEKFTTLARQYGVTEDQNNGFVIKARDAANELAKKRRDLDGATATLKQTEDALHLINIQVNQGIVDQMRAARDNAIAIAEAEKQASFLGGTQAFLAEKLGQSTQAMKDFNSESLKINWGGKDGEKLIKQAERRLALSKLEGEAKARQQATYDAEDNGVTDERAIKRLQDNYAATERNTQARKDQKKEDNAAASEAKKAETQAQRNAKVLDEYSQKANLSAESTSDLSREQSILAAKQKLTNATPQQIAQVERDAAAAWDKAAALKAQNAVPILKENADYAAERKALDSLKDQKDANGQLIISQEQYNQASEELEQKHQVALAKIRAGQVVTPQQQAQGEVDPVQRLANQHAQELALIQQFETQKGQITANGLALMNAANTQYEQQRIAAQWALFTQQSIGYEALGAAVDAFGSQASNALTGVITGSMSANDALSSIGSTILNDVINTFVQMGLQQAKSAIMGASVQQATIAATTATQVGALATTTAASTASAGTTMAAWLPAALVASVGSFGAAAIIGGAALVGAFALSKTLSSGRKNGGPVSAGSVYPVGEGNLPEFMQTSKGLFMIPGDDGRVFSNKDVTSGSPSIKKASTGSEYLSQASGSSGSSGSQTSKSISVNVQFYDQTSGGQHSFEAQAMQQGNVLTVDAFLRDLDSAGPMASGMESTYGLRRQANGDY</sequence>
<feature type="compositionally biased region" description="Polar residues" evidence="2">
    <location>
        <begin position="1091"/>
        <end position="1105"/>
    </location>
</feature>
<feature type="domain" description="Tape measure protein N-terminal" evidence="5">
    <location>
        <begin position="77"/>
        <end position="265"/>
    </location>
</feature>
<evidence type="ECO:0000259" key="4">
    <source>
        <dbReference type="Pfam" id="PF06120"/>
    </source>
</evidence>
<protein>
    <submittedName>
        <fullName evidence="6">Tape measure protein</fullName>
    </submittedName>
</protein>
<dbReference type="Pfam" id="PF06120">
    <property type="entry name" value="Phage_HK97_TLTM"/>
    <property type="match status" value="1"/>
</dbReference>
<dbReference type="InterPro" id="IPR009302">
    <property type="entry name" value="Tail_length_tape_measure"/>
</dbReference>
<dbReference type="NCBIfam" id="TIGR02675">
    <property type="entry name" value="tape_meas_nterm"/>
    <property type="match status" value="1"/>
</dbReference>
<name>A0A9Q9JG32_RAOOR</name>
<evidence type="ECO:0000256" key="3">
    <source>
        <dbReference type="SAM" id="Phobius"/>
    </source>
</evidence>
<evidence type="ECO:0000313" key="7">
    <source>
        <dbReference type="Proteomes" id="UP001064206"/>
    </source>
</evidence>
<accession>A0A9Q9JG32</accession>
<feature type="compositionally biased region" description="Basic and acidic residues" evidence="2">
    <location>
        <begin position="690"/>
        <end position="711"/>
    </location>
</feature>
<dbReference type="RefSeq" id="WP_260990786.1">
    <property type="nucleotide sequence ID" value="NZ_CP104450.1"/>
</dbReference>
<dbReference type="EMBL" id="CP104450">
    <property type="protein sequence ID" value="UXE40682.1"/>
    <property type="molecule type" value="Genomic_DNA"/>
</dbReference>
<feature type="region of interest" description="Disordered" evidence="2">
    <location>
        <begin position="1089"/>
        <end position="1124"/>
    </location>
</feature>